<name>A0ABR7V737_9FLAO</name>
<feature type="chain" id="PRO_5046736277" evidence="2">
    <location>
        <begin position="20"/>
        <end position="245"/>
    </location>
</feature>
<dbReference type="EMBL" id="JABTCF010000009">
    <property type="protein sequence ID" value="MBD0778953.1"/>
    <property type="molecule type" value="Genomic_DNA"/>
</dbReference>
<dbReference type="Proteomes" id="UP001166021">
    <property type="component" value="Unassembled WGS sequence"/>
</dbReference>
<keyword evidence="1" id="KW-0472">Membrane</keyword>
<sequence length="245" mass="29288">MLKRLFFTLCMVLAAPVLGQQDTTLLRYDNRELEVQTITEEDLGPYRNNPDFDYEVVEPDITWWDNFTTWLGNLFRRFFEWLFGAEKAIGFFADFLRILPYILIGILLFLLIKFFLNVNSNALLYSKSNEAVVSLSEEEHIIKNEDIDQLIQKALNERNYRLAIRYQYLLILKQMSGKELITWEIQKTNDDYINELKKEELKTPFRVITWLYDYVWYGDFPIDEAKYSKAENKFTSLRKTLENYA</sequence>
<evidence type="ECO:0000256" key="1">
    <source>
        <dbReference type="SAM" id="Phobius"/>
    </source>
</evidence>
<accession>A0ABR7V737</accession>
<keyword evidence="5" id="KW-1185">Reference proteome</keyword>
<feature type="signal peptide" evidence="2">
    <location>
        <begin position="1"/>
        <end position="19"/>
    </location>
</feature>
<feature type="transmembrane region" description="Helical" evidence="1">
    <location>
        <begin position="98"/>
        <end position="116"/>
    </location>
</feature>
<evidence type="ECO:0000259" key="3">
    <source>
        <dbReference type="Pfam" id="PF13559"/>
    </source>
</evidence>
<dbReference type="RefSeq" id="WP_188244421.1">
    <property type="nucleotide sequence ID" value="NZ_JABTCF010000009.1"/>
</dbReference>
<evidence type="ECO:0000313" key="5">
    <source>
        <dbReference type="Proteomes" id="UP001166021"/>
    </source>
</evidence>
<organism evidence="4 5">
    <name type="scientific">Maribacter aquimaris</name>
    <dbReference type="NCBI Taxonomy" id="2737171"/>
    <lineage>
        <taxon>Bacteria</taxon>
        <taxon>Pseudomonadati</taxon>
        <taxon>Bacteroidota</taxon>
        <taxon>Flavobacteriia</taxon>
        <taxon>Flavobacteriales</taxon>
        <taxon>Flavobacteriaceae</taxon>
        <taxon>Maribacter</taxon>
    </lineage>
</organism>
<protein>
    <submittedName>
        <fullName evidence="4">DUF4129 domain-containing protein</fullName>
    </submittedName>
</protein>
<keyword evidence="2" id="KW-0732">Signal</keyword>
<dbReference type="InterPro" id="IPR025403">
    <property type="entry name" value="TgpA-like_C"/>
</dbReference>
<keyword evidence="1" id="KW-0812">Transmembrane</keyword>
<reference evidence="4" key="1">
    <citation type="submission" date="2020-05" db="EMBL/GenBank/DDBJ databases">
        <title>The draft genome sequence of Maribacter sp. ANRC-HE7.</title>
        <authorList>
            <person name="Mu L."/>
        </authorList>
    </citation>
    <scope>NUCLEOTIDE SEQUENCE</scope>
    <source>
        <strain evidence="4">ANRC-HE7</strain>
    </source>
</reference>
<feature type="domain" description="Protein-glutamine gamma-glutamyltransferase-like C-terminal" evidence="3">
    <location>
        <begin position="168"/>
        <end position="231"/>
    </location>
</feature>
<comment type="caution">
    <text evidence="4">The sequence shown here is derived from an EMBL/GenBank/DDBJ whole genome shotgun (WGS) entry which is preliminary data.</text>
</comment>
<evidence type="ECO:0000256" key="2">
    <source>
        <dbReference type="SAM" id="SignalP"/>
    </source>
</evidence>
<evidence type="ECO:0000313" key="4">
    <source>
        <dbReference type="EMBL" id="MBD0778953.1"/>
    </source>
</evidence>
<keyword evidence="1" id="KW-1133">Transmembrane helix</keyword>
<gene>
    <name evidence="4" type="ORF">HPE56_14225</name>
</gene>
<proteinExistence type="predicted"/>
<dbReference type="Pfam" id="PF13559">
    <property type="entry name" value="DUF4129"/>
    <property type="match status" value="1"/>
</dbReference>